<evidence type="ECO:0000259" key="1">
    <source>
        <dbReference type="Pfam" id="PF24209"/>
    </source>
</evidence>
<dbReference type="Proteomes" id="UP000265703">
    <property type="component" value="Unassembled WGS sequence"/>
</dbReference>
<accession>A0A397SB55</accession>
<sequence length="289" mass="33908">MNNTLSFATNHNKKTNKTLYLKTESGPDWKFLKDKLKLEYGRNVTLENANKRAFTIMDCEMNEIIDRYEHRTIQIDSEDDKIMKNYLYLIADIDVPNFAGVLGILIRKPTTEIIEAVKCIIKSKDPRKFKEITNEFDSSKENASEDVTNTSGQFCSNNFDETEWIKSLNDFKNWSCIKFKDKISIFQLLSKDLCEQILSLVEKQILYTNIEDCIYHLFEHEKFKTSKSLDLEYDTSILYIGIPVLNKFDSSNNSLVIGYHFFNDKENRRIRTDFSAPMACLLEKQTFWH</sequence>
<name>A0A397SB55_9GLOM</name>
<dbReference type="Pfam" id="PF24209">
    <property type="entry name" value="DUF7431"/>
    <property type="match status" value="1"/>
</dbReference>
<evidence type="ECO:0000313" key="3">
    <source>
        <dbReference type="Proteomes" id="UP000265703"/>
    </source>
</evidence>
<keyword evidence="3" id="KW-1185">Reference proteome</keyword>
<protein>
    <recommendedName>
        <fullName evidence="1">DUF7431 domain-containing protein</fullName>
    </recommendedName>
</protein>
<comment type="caution">
    <text evidence="2">The sequence shown here is derived from an EMBL/GenBank/DDBJ whole genome shotgun (WGS) entry which is preliminary data.</text>
</comment>
<dbReference type="AlphaFoldDB" id="A0A397SB55"/>
<dbReference type="InterPro" id="IPR055854">
    <property type="entry name" value="DUF7431"/>
</dbReference>
<feature type="domain" description="DUF7431" evidence="1">
    <location>
        <begin position="220"/>
        <end position="273"/>
    </location>
</feature>
<gene>
    <name evidence="2" type="ORF">C1645_833694</name>
</gene>
<dbReference type="OrthoDB" id="2424574at2759"/>
<organism evidence="2 3">
    <name type="scientific">Glomus cerebriforme</name>
    <dbReference type="NCBI Taxonomy" id="658196"/>
    <lineage>
        <taxon>Eukaryota</taxon>
        <taxon>Fungi</taxon>
        <taxon>Fungi incertae sedis</taxon>
        <taxon>Mucoromycota</taxon>
        <taxon>Glomeromycotina</taxon>
        <taxon>Glomeromycetes</taxon>
        <taxon>Glomerales</taxon>
        <taxon>Glomeraceae</taxon>
        <taxon>Glomus</taxon>
    </lineage>
</organism>
<dbReference type="STRING" id="658196.A0A397SB55"/>
<dbReference type="EMBL" id="QKYT01000564">
    <property type="protein sequence ID" value="RIA83530.1"/>
    <property type="molecule type" value="Genomic_DNA"/>
</dbReference>
<evidence type="ECO:0000313" key="2">
    <source>
        <dbReference type="EMBL" id="RIA83530.1"/>
    </source>
</evidence>
<reference evidence="2 3" key="1">
    <citation type="submission" date="2018-06" db="EMBL/GenBank/DDBJ databases">
        <title>Comparative genomics reveals the genomic features of Rhizophagus irregularis, R. cerebriforme, R. diaphanum and Gigaspora rosea, and their symbiotic lifestyle signature.</title>
        <authorList>
            <person name="Morin E."/>
            <person name="San Clemente H."/>
            <person name="Chen E.C.H."/>
            <person name="De La Providencia I."/>
            <person name="Hainaut M."/>
            <person name="Kuo A."/>
            <person name="Kohler A."/>
            <person name="Murat C."/>
            <person name="Tang N."/>
            <person name="Roy S."/>
            <person name="Loubradou J."/>
            <person name="Henrissat B."/>
            <person name="Grigoriev I.V."/>
            <person name="Corradi N."/>
            <person name="Roux C."/>
            <person name="Martin F.M."/>
        </authorList>
    </citation>
    <scope>NUCLEOTIDE SEQUENCE [LARGE SCALE GENOMIC DNA]</scope>
    <source>
        <strain evidence="2 3">DAOM 227022</strain>
    </source>
</reference>
<proteinExistence type="predicted"/>